<protein>
    <submittedName>
        <fullName evidence="1">WD40 repeat-like protein</fullName>
    </submittedName>
</protein>
<comment type="caution">
    <text evidence="1">The sequence shown here is derived from an EMBL/GenBank/DDBJ whole genome shotgun (WGS) entry which is preliminary data.</text>
</comment>
<dbReference type="Pfam" id="PF00400">
    <property type="entry name" value="WD40"/>
    <property type="match status" value="1"/>
</dbReference>
<dbReference type="GO" id="GO:1990811">
    <property type="term" value="C:MWP complex"/>
    <property type="evidence" value="ECO:0007669"/>
    <property type="project" value="TreeGrafter"/>
</dbReference>
<dbReference type="GO" id="GO:1990810">
    <property type="term" value="P:microtubule anchoring at mitotic spindle pole body"/>
    <property type="evidence" value="ECO:0007669"/>
    <property type="project" value="TreeGrafter"/>
</dbReference>
<reference evidence="1 2" key="1">
    <citation type="submission" date="2019-04" db="EMBL/GenBank/DDBJ databases">
        <title>High contiguity whole genome sequence and gene annotation resource for two Venturia nashicola isolates.</title>
        <authorList>
            <person name="Prokchorchik M."/>
            <person name="Won K."/>
            <person name="Lee Y."/>
            <person name="Choi E.D."/>
            <person name="Segonzac C."/>
            <person name="Sohn K.H."/>
        </authorList>
    </citation>
    <scope>NUCLEOTIDE SEQUENCE [LARGE SCALE GENOMIC DNA]</scope>
    <source>
        <strain evidence="1 2">PRI2</strain>
    </source>
</reference>
<dbReference type="PANTHER" id="PTHR16220:SF0">
    <property type="entry name" value="WD REPEAT-CONTAINING PROTEIN WRAP73"/>
    <property type="match status" value="1"/>
</dbReference>
<dbReference type="InterPro" id="IPR052778">
    <property type="entry name" value="Centrosome-WD_assoc"/>
</dbReference>
<evidence type="ECO:0000313" key="1">
    <source>
        <dbReference type="EMBL" id="TID18082.1"/>
    </source>
</evidence>
<dbReference type="Gene3D" id="2.130.10.10">
    <property type="entry name" value="YVTN repeat-like/Quinoprotein amine dehydrogenase"/>
    <property type="match status" value="2"/>
</dbReference>
<proteinExistence type="predicted"/>
<evidence type="ECO:0000313" key="2">
    <source>
        <dbReference type="Proteomes" id="UP000298493"/>
    </source>
</evidence>
<dbReference type="InterPro" id="IPR015943">
    <property type="entry name" value="WD40/YVTN_repeat-like_dom_sf"/>
</dbReference>
<accession>A0A4Z1NXA7</accession>
<dbReference type="STRING" id="86259.A0A4Z1NXA7"/>
<dbReference type="Proteomes" id="UP000298493">
    <property type="component" value="Unassembled WGS sequence"/>
</dbReference>
<sequence length="523" mass="57760">MEISDSITTSQHAVSSQDGLYIAALNGERLEIRAAASLGLVRSISTSSKGPILRWSPVFPASEPSSRLLLADDQTVRVWDLHNERWTATINNGSGGMGNIVNVEFGRTKDDVVCFSDFGSKVTVWSLKTGRSVEVRDPKFPNTRTFGFRPTTGLCALLSRPGPHDVLTLHAPSSYAVLKMLTLQSVDAQGMRWSPDGRWLAVWDTPSIGYRVYIYTADGHLYRVYNGHCEEDRLSLGVKSIEWSPRSDHLAIGGHDRRVTLLSTRTFSPVMFLDHTATIQLAAEAEVWQEHLSPSLQRSYNTVSQPVAPPIAPVTPADQAVKTGLSILSSNADGTMVATRDDSAPTTVWLWDLTKLAASAVLIQHSPIKKLLWHPTLPSILLIQCSHDEPTIYLYNTISAVPYPVILPMRKSTGSKFEAKWLQTTSTQKPSLVFSDSHNFLLAWPEGRNPMDEVNEQGEKNDLMDHSEDSLYDILSGKKPAPYMAIDDTEALVSELEGETTDMLDDTFAGRRGVSVDSMDECF</sequence>
<gene>
    <name evidence="1" type="ORF">E6O75_ATG10727</name>
</gene>
<dbReference type="PANTHER" id="PTHR16220">
    <property type="entry name" value="WD REPEAT PROTEIN 8-RELATED"/>
    <property type="match status" value="1"/>
</dbReference>
<dbReference type="GO" id="GO:0005815">
    <property type="term" value="C:microtubule organizing center"/>
    <property type="evidence" value="ECO:0007669"/>
    <property type="project" value="TreeGrafter"/>
</dbReference>
<name>A0A4Z1NXA7_9PEZI</name>
<dbReference type="AlphaFoldDB" id="A0A4Z1NXA7"/>
<keyword evidence="2" id="KW-1185">Reference proteome</keyword>
<organism evidence="1 2">
    <name type="scientific">Venturia nashicola</name>
    <dbReference type="NCBI Taxonomy" id="86259"/>
    <lineage>
        <taxon>Eukaryota</taxon>
        <taxon>Fungi</taxon>
        <taxon>Dikarya</taxon>
        <taxon>Ascomycota</taxon>
        <taxon>Pezizomycotina</taxon>
        <taxon>Dothideomycetes</taxon>
        <taxon>Pleosporomycetidae</taxon>
        <taxon>Venturiales</taxon>
        <taxon>Venturiaceae</taxon>
        <taxon>Venturia</taxon>
    </lineage>
</organism>
<dbReference type="SUPFAM" id="SSF69322">
    <property type="entry name" value="Tricorn protease domain 2"/>
    <property type="match status" value="1"/>
</dbReference>
<dbReference type="EMBL" id="SNSC02000015">
    <property type="protein sequence ID" value="TID18082.1"/>
    <property type="molecule type" value="Genomic_DNA"/>
</dbReference>
<dbReference type="InterPro" id="IPR001680">
    <property type="entry name" value="WD40_rpt"/>
</dbReference>